<dbReference type="Proteomes" id="UP000735302">
    <property type="component" value="Unassembled WGS sequence"/>
</dbReference>
<feature type="compositionally biased region" description="Basic and acidic residues" evidence="3">
    <location>
        <begin position="689"/>
        <end position="705"/>
    </location>
</feature>
<feature type="region of interest" description="Disordered" evidence="3">
    <location>
        <begin position="273"/>
        <end position="451"/>
    </location>
</feature>
<reference evidence="5 6" key="1">
    <citation type="journal article" date="2021" name="Elife">
        <title>Chloroplast acquisition without the gene transfer in kleptoplastic sea slugs, Plakobranchus ocellatus.</title>
        <authorList>
            <person name="Maeda T."/>
            <person name="Takahashi S."/>
            <person name="Yoshida T."/>
            <person name="Shimamura S."/>
            <person name="Takaki Y."/>
            <person name="Nagai Y."/>
            <person name="Toyoda A."/>
            <person name="Suzuki Y."/>
            <person name="Arimoto A."/>
            <person name="Ishii H."/>
            <person name="Satoh N."/>
            <person name="Nishiyama T."/>
            <person name="Hasebe M."/>
            <person name="Maruyama T."/>
            <person name="Minagawa J."/>
            <person name="Obokata J."/>
            <person name="Shigenobu S."/>
        </authorList>
    </citation>
    <scope>NUCLEOTIDE SEQUENCE [LARGE SCALE GENOMIC DNA]</scope>
</reference>
<dbReference type="PANTHER" id="PTHR22115:SF4">
    <property type="entry name" value="COILED-COIL DOMAIN-CONTAINING PROTEIN"/>
    <property type="match status" value="1"/>
</dbReference>
<feature type="compositionally biased region" description="Polar residues" evidence="3">
    <location>
        <begin position="431"/>
        <end position="440"/>
    </location>
</feature>
<evidence type="ECO:0000313" key="6">
    <source>
        <dbReference type="Proteomes" id="UP000735302"/>
    </source>
</evidence>
<comment type="caution">
    <text evidence="5">The sequence shown here is derived from an EMBL/GenBank/DDBJ whole genome shotgun (WGS) entry which is preliminary data.</text>
</comment>
<organism evidence="5 6">
    <name type="scientific">Plakobranchus ocellatus</name>
    <dbReference type="NCBI Taxonomy" id="259542"/>
    <lineage>
        <taxon>Eukaryota</taxon>
        <taxon>Metazoa</taxon>
        <taxon>Spiralia</taxon>
        <taxon>Lophotrochozoa</taxon>
        <taxon>Mollusca</taxon>
        <taxon>Gastropoda</taxon>
        <taxon>Heterobranchia</taxon>
        <taxon>Euthyneura</taxon>
        <taxon>Panpulmonata</taxon>
        <taxon>Sacoglossa</taxon>
        <taxon>Placobranchoidea</taxon>
        <taxon>Plakobranchidae</taxon>
        <taxon>Plakobranchus</taxon>
    </lineage>
</organism>
<feature type="compositionally biased region" description="Pro residues" evidence="3">
    <location>
        <begin position="349"/>
        <end position="361"/>
    </location>
</feature>
<keyword evidence="6" id="KW-1185">Reference proteome</keyword>
<feature type="domain" description="Coiled-coil" evidence="4">
    <location>
        <begin position="7"/>
        <end position="135"/>
    </location>
</feature>
<protein>
    <submittedName>
        <fullName evidence="5">Serine/arginine repetitive matrix protein 1-like isoform x3</fullName>
    </submittedName>
</protein>
<feature type="compositionally biased region" description="Basic residues" evidence="3">
    <location>
        <begin position="273"/>
        <end position="282"/>
    </location>
</feature>
<gene>
    <name evidence="5" type="ORF">PoB_002293900</name>
</gene>
<name>A0AAV3ZM98_9GAST</name>
<dbReference type="PANTHER" id="PTHR22115">
    <property type="entry name" value="C3ORF6 PROTEIN-RELATED"/>
    <property type="match status" value="1"/>
</dbReference>
<feature type="coiled-coil region" evidence="2">
    <location>
        <begin position="64"/>
        <end position="161"/>
    </location>
</feature>
<sequence length="705" mass="78394">MAEAPAEERTLPQKGRVQAVRQQWSVHEDGALAYNAQQEEFAEHYGMNRYHRRTVRGDIPIAKIIQSEEELKQQEDRMRELEALKIQAEEDERVAKMMTERLKRDVASEEALREMDDEEIARQLQEKEKKKYERHLEKKREKMLKEERKILEAALARESEEARLAVNSDSGSARIGDSMESLDAQGVNIKRVTPAGRIEDEGDFSDFYKLPEELDELSRMEIQASQDEELARLLQEQEHKRTKAEVDLDKLRQIEFQDEKLARVMQEQERIRLKKAKQRHKEKKEAQKMKQAEQLPLGASANTMNQLQLQHSPDSGRGPDPPSGAAPAGGQPPHTRYRRNSYTQAFDSPPSPPKSQPPPRRPAVNAGANPSQAPTLAAQAPAKPSHHQAPSQPSPAGHRTGYIDSPGGGMSTLESARRIAAGDPERIRALQDSNSSSQGRTARPGFVQEGMVTQRDGTSTIDIIRAHSQHKPARGGPTHNNNHYTNDPVTYSEPYITSHRGDEGVGKPGLRDTEATEVMKWMGPGDGVDIDPRRGPPPQYPHHLKQTRQDAQQVHNTYYSSDEEENPHPAINGSAGFNIAAAIDPTYQRRHPELSIPSNDVAHSAPHIPFSRSLPQADGELEWDPGLRGSLRKTKAPLHLHQDSSASGSLHQGGSGGEAMPPWQPVQGQRRNDGTKSRSGNSGSGGKSRAGDEGTKKDKGSCKQQ</sequence>
<dbReference type="Pfam" id="PF15295">
    <property type="entry name" value="CCDC50_N"/>
    <property type="match status" value="1"/>
</dbReference>
<dbReference type="InterPro" id="IPR039303">
    <property type="entry name" value="CCDC50"/>
</dbReference>
<proteinExistence type="predicted"/>
<dbReference type="EMBL" id="BLXT01002679">
    <property type="protein sequence ID" value="GFN96433.1"/>
    <property type="molecule type" value="Genomic_DNA"/>
</dbReference>
<keyword evidence="1 2" id="KW-0175">Coiled coil</keyword>
<dbReference type="InterPro" id="IPR029311">
    <property type="entry name" value="CCDC50_N"/>
</dbReference>
<evidence type="ECO:0000259" key="4">
    <source>
        <dbReference type="Pfam" id="PF15295"/>
    </source>
</evidence>
<evidence type="ECO:0000256" key="3">
    <source>
        <dbReference type="SAM" id="MobiDB-lite"/>
    </source>
</evidence>
<evidence type="ECO:0000313" key="5">
    <source>
        <dbReference type="EMBL" id="GFN96433.1"/>
    </source>
</evidence>
<evidence type="ECO:0000256" key="1">
    <source>
        <dbReference type="ARBA" id="ARBA00023054"/>
    </source>
</evidence>
<dbReference type="AlphaFoldDB" id="A0AAV3ZM98"/>
<feature type="compositionally biased region" description="Low complexity" evidence="3">
    <location>
        <begin position="387"/>
        <end position="396"/>
    </location>
</feature>
<feature type="region of interest" description="Disordered" evidence="3">
    <location>
        <begin position="591"/>
        <end position="705"/>
    </location>
</feature>
<evidence type="ECO:0000256" key="2">
    <source>
        <dbReference type="SAM" id="Coils"/>
    </source>
</evidence>
<feature type="compositionally biased region" description="Polar residues" evidence="3">
    <location>
        <begin position="300"/>
        <end position="311"/>
    </location>
</feature>
<accession>A0AAV3ZM98</accession>